<name>A0ABV0IG36_9MICC</name>
<proteinExistence type="predicted"/>
<accession>A0ABV0IG36</accession>
<evidence type="ECO:0000313" key="1">
    <source>
        <dbReference type="EMBL" id="MEO9246447.1"/>
    </source>
</evidence>
<reference evidence="1 2" key="1">
    <citation type="submission" date="2024-05" db="EMBL/GenBank/DDBJ databases">
        <authorList>
            <person name="Yi C."/>
        </authorList>
    </citation>
    <scope>NUCLEOTIDE SEQUENCE [LARGE SCALE GENOMIC DNA]</scope>
    <source>
        <strain evidence="1 2">XS13</strain>
    </source>
</reference>
<evidence type="ECO:0000313" key="2">
    <source>
        <dbReference type="Proteomes" id="UP001484097"/>
    </source>
</evidence>
<organism evidence="1 2">
    <name type="scientific">Citricoccus nitrophenolicus</name>
    <dbReference type="NCBI Taxonomy" id="863575"/>
    <lineage>
        <taxon>Bacteria</taxon>
        <taxon>Bacillati</taxon>
        <taxon>Actinomycetota</taxon>
        <taxon>Actinomycetes</taxon>
        <taxon>Micrococcales</taxon>
        <taxon>Micrococcaceae</taxon>
        <taxon>Citricoccus</taxon>
    </lineage>
</organism>
<dbReference type="Proteomes" id="UP001484097">
    <property type="component" value="Unassembled WGS sequence"/>
</dbReference>
<gene>
    <name evidence="1" type="ORF">ABDK96_01985</name>
</gene>
<dbReference type="RefSeq" id="WP_347918485.1">
    <property type="nucleotide sequence ID" value="NZ_JBDXMX010000001.1"/>
</dbReference>
<keyword evidence="2" id="KW-1185">Reference proteome</keyword>
<dbReference type="EMBL" id="JBDXMX010000001">
    <property type="protein sequence ID" value="MEO9246447.1"/>
    <property type="molecule type" value="Genomic_DNA"/>
</dbReference>
<protein>
    <submittedName>
        <fullName evidence="1">Uncharacterized protein</fullName>
    </submittedName>
</protein>
<comment type="caution">
    <text evidence="1">The sequence shown here is derived from an EMBL/GenBank/DDBJ whole genome shotgun (WGS) entry which is preliminary data.</text>
</comment>
<sequence length="158" mass="18160">MSDRRTKRRFAHELYPQAEEWETRPLEVEVPCLYARALGFVPWGTGWFNAPVKESVAHTHHLIYNQEIALMADALLQGMTGQEAWKWVNDHMTDDGELVTERAMHYGVNPEQIKPYPCGPDPDHHDHMAEPDARGWRTVTRVEGPEDQCLDCTEPVTP</sequence>